<dbReference type="Gene3D" id="3.50.50.60">
    <property type="entry name" value="FAD/NAD(P)-binding domain"/>
    <property type="match status" value="1"/>
</dbReference>
<comment type="caution">
    <text evidence="4">The sequence shown here is derived from an EMBL/GenBank/DDBJ whole genome shotgun (WGS) entry which is preliminary data.</text>
</comment>
<gene>
    <name evidence="4" type="ORF">LQ327_20735</name>
</gene>
<organism evidence="4 5">
    <name type="scientific">Actinomycetospora endophytica</name>
    <dbReference type="NCBI Taxonomy" id="2291215"/>
    <lineage>
        <taxon>Bacteria</taxon>
        <taxon>Bacillati</taxon>
        <taxon>Actinomycetota</taxon>
        <taxon>Actinomycetes</taxon>
        <taxon>Pseudonocardiales</taxon>
        <taxon>Pseudonocardiaceae</taxon>
        <taxon>Actinomycetospora</taxon>
    </lineage>
</organism>
<comment type="similarity">
    <text evidence="1">Belongs to the enoyl-CoA hydratase/isomerase family.</text>
</comment>
<name>A0ABS8PD18_9PSEU</name>
<dbReference type="Pfam" id="PF13738">
    <property type="entry name" value="Pyr_redox_3"/>
    <property type="match status" value="1"/>
</dbReference>
<dbReference type="InterPro" id="IPR002539">
    <property type="entry name" value="MaoC-like_dom"/>
</dbReference>
<dbReference type="SUPFAM" id="SSF51905">
    <property type="entry name" value="FAD/NAD(P)-binding domain"/>
    <property type="match status" value="2"/>
</dbReference>
<dbReference type="InterPro" id="IPR036188">
    <property type="entry name" value="FAD/NAD-bd_sf"/>
</dbReference>
<feature type="domain" description="MaoC-like" evidence="3">
    <location>
        <begin position="367"/>
        <end position="434"/>
    </location>
</feature>
<dbReference type="PRINTS" id="PR00411">
    <property type="entry name" value="PNDRDTASEI"/>
</dbReference>
<protein>
    <submittedName>
        <fullName evidence="4">NAD(P)-binding domain-containing protein</fullName>
    </submittedName>
</protein>
<dbReference type="SUPFAM" id="SSF54637">
    <property type="entry name" value="Thioesterase/thiol ester dehydrase-isomerase"/>
    <property type="match status" value="1"/>
</dbReference>
<proteinExistence type="inferred from homology"/>
<evidence type="ECO:0000256" key="2">
    <source>
        <dbReference type="ARBA" id="ARBA00023002"/>
    </source>
</evidence>
<dbReference type="InterPro" id="IPR029069">
    <property type="entry name" value="HotDog_dom_sf"/>
</dbReference>
<evidence type="ECO:0000256" key="1">
    <source>
        <dbReference type="ARBA" id="ARBA00005254"/>
    </source>
</evidence>
<evidence type="ECO:0000313" key="5">
    <source>
        <dbReference type="Proteomes" id="UP001199469"/>
    </source>
</evidence>
<accession>A0ABS8PD18</accession>
<reference evidence="4 5" key="1">
    <citation type="submission" date="2021-11" db="EMBL/GenBank/DDBJ databases">
        <title>Draft genome sequence of Actinomycetospora sp. SF1 isolated from the rhizosphere soil.</title>
        <authorList>
            <person name="Duangmal K."/>
            <person name="Chantavorakit T."/>
        </authorList>
    </citation>
    <scope>NUCLEOTIDE SEQUENCE [LARGE SCALE GENOMIC DNA]</scope>
    <source>
        <strain evidence="4 5">TBRC 5722</strain>
    </source>
</reference>
<dbReference type="RefSeq" id="WP_230737252.1">
    <property type="nucleotide sequence ID" value="NZ_JAJNDB010000004.1"/>
</dbReference>
<dbReference type="Pfam" id="PF01575">
    <property type="entry name" value="MaoC_dehydratas"/>
    <property type="match status" value="1"/>
</dbReference>
<dbReference type="EMBL" id="JAJNDB010000004">
    <property type="protein sequence ID" value="MCD2195802.1"/>
    <property type="molecule type" value="Genomic_DNA"/>
</dbReference>
<keyword evidence="2" id="KW-0560">Oxidoreductase</keyword>
<dbReference type="PANTHER" id="PTHR43539:SF78">
    <property type="entry name" value="FLAVIN-CONTAINING MONOOXYGENASE"/>
    <property type="match status" value="1"/>
</dbReference>
<keyword evidence="5" id="KW-1185">Reference proteome</keyword>
<dbReference type="Proteomes" id="UP001199469">
    <property type="component" value="Unassembled WGS sequence"/>
</dbReference>
<dbReference type="Gene3D" id="3.10.129.10">
    <property type="entry name" value="Hotdog Thioesterase"/>
    <property type="match status" value="1"/>
</dbReference>
<evidence type="ECO:0000313" key="4">
    <source>
        <dbReference type="EMBL" id="MCD2195802.1"/>
    </source>
</evidence>
<evidence type="ECO:0000259" key="3">
    <source>
        <dbReference type="Pfam" id="PF01575"/>
    </source>
</evidence>
<sequence>MSTTIVIGAGQAGLAMSRCLTARGQHHVVLERGRIGQRWRRERWDSFTLLSPNWQTRLPGRRYAGADPDGFMTGREVGDMLEDYAVETGAPVCEGVTVTAVSPTRRGWRVRTDNGDLVAGSVVVATGDLDRPAVPALADDLPGHLTQVHTSGYRNPDALPPGGVLVVGAGPSGQQIALELARAGRTVHLAVGRHKNLPRRYRGHDTYWWMDRMGTLSRTVDSLSEPTATRTPNAVLTGGTRDLDLHRLVDAGVRPYGRLVGVRGNAVGFDDGLPAMVADAEANAVRFRARVDSWVEATGLAAPAEPAPPARSPSWAADAPAALDLEAEGVSTVVWATGFRRDFSWIHAPVVDDAGEPVHRRGITTAPAAATRFGGIVVQGGVTTAVLNAVVAEDLPGPGSVFLSLDLRFSAPVRPGDVITGRVEVTAARADKPITELAVSVTRDDGVVAVTGTAVCYTATPATVSA</sequence>
<dbReference type="PANTHER" id="PTHR43539">
    <property type="entry name" value="FLAVIN-BINDING MONOOXYGENASE-LIKE PROTEIN (AFU_ORTHOLOGUE AFUA_4G09220)"/>
    <property type="match status" value="1"/>
</dbReference>
<dbReference type="InterPro" id="IPR050982">
    <property type="entry name" value="Auxin_biosynth/cation_transpt"/>
</dbReference>